<dbReference type="GeneID" id="918398"/>
<evidence type="ECO:0000313" key="2">
    <source>
        <dbReference type="EMBL" id="AAC96883.1"/>
    </source>
</evidence>
<keyword evidence="1" id="KW-1133">Transmembrane helix</keyword>
<dbReference type="RefSeq" id="NP_048872.1">
    <property type="nucleotide sequence ID" value="NC_000852.5"/>
</dbReference>
<reference evidence="2 3" key="4">
    <citation type="journal article" date="1996" name="Virology">
        <title>Analysis of 76 kb of the chlorella virus PBCV-1 330-kb genome: map positions 182 to 258.</title>
        <authorList>
            <person name="Kutish G.F."/>
            <person name="Li Y."/>
            <person name="Lu Z."/>
            <person name="Furuta M."/>
            <person name="Rock D.L."/>
            <person name="Van Etten J.L."/>
        </authorList>
    </citation>
    <scope>NUCLEOTIDE SEQUENCE [LARGE SCALE GENOMIC DNA]</scope>
</reference>
<organism evidence="2 3">
    <name type="scientific">Paramecium bursaria Chlorella virus 1</name>
    <name type="common">PBCV-1</name>
    <dbReference type="NCBI Taxonomy" id="10506"/>
    <lineage>
        <taxon>Viruses</taxon>
        <taxon>Varidnaviria</taxon>
        <taxon>Bamfordvirae</taxon>
        <taxon>Nucleocytoviricota</taxon>
        <taxon>Megaviricetes</taxon>
        <taxon>Algavirales</taxon>
        <taxon>Phycodnaviridae</taxon>
        <taxon>Chlorovirus</taxon>
        <taxon>Chlorovirus vanettense</taxon>
    </lineage>
</organism>
<dbReference type="KEGG" id="vg:918398"/>
<reference evidence="2 3" key="2">
    <citation type="journal article" date="1995" name="Virology">
        <title>Analysis of 43 kb of the Chlorella virus PBCV-1 330-kb genome: map positions 45 to 88.</title>
        <authorList>
            <person name="Li Y."/>
            <person name="Lu Z."/>
            <person name="Burbank D.E."/>
            <person name="Kutish G.F."/>
            <person name="Rock D.L."/>
            <person name="Van Etten J.L."/>
        </authorList>
    </citation>
    <scope>NUCLEOTIDE SEQUENCE [LARGE SCALE GENOMIC DNA]</scope>
</reference>
<reference evidence="2 3" key="6">
    <citation type="journal article" date="1999" name="Virology">
        <title>Chlorella virus PBCV-1 encodes a functional homospermidine synthase.</title>
        <authorList>
            <person name="Kaiser A."/>
            <person name="Vollmert M."/>
            <person name="Tholl D."/>
            <person name="Graves M.V."/>
            <person name="Gurnon J.R."/>
            <person name="Xing W."/>
            <person name="Lisec A.D."/>
            <person name="Nickerson K.W."/>
            <person name="Van Etten J.L."/>
        </authorList>
    </citation>
    <scope>NUCLEOTIDE SEQUENCE [LARGE SCALE GENOMIC DNA]</scope>
</reference>
<reference evidence="2 3" key="7">
    <citation type="journal article" date="2000" name="Virology">
        <title>Characterization of a beta-1,3-glucanase encoded by chlorella virus PBCV-1.</title>
        <authorList>
            <person name="Sun L."/>
            <person name="Gurnon J.R."/>
            <person name="Adams B.J."/>
            <person name="Graves M.V."/>
            <person name="Van Etten J.L."/>
        </authorList>
    </citation>
    <scope>NUCLEOTIDE SEQUENCE [LARGE SCALE GENOMIC DNA]</scope>
</reference>
<dbReference type="EMBL" id="JF411744">
    <property type="protein sequence ID" value="AAC96883.1"/>
    <property type="molecule type" value="Genomic_DNA"/>
</dbReference>
<organismHost>
    <name type="scientific">Chlorella</name>
    <dbReference type="NCBI Taxonomy" id="3071"/>
</organismHost>
<keyword evidence="1" id="KW-0472">Membrane</keyword>
<proteinExistence type="predicted"/>
<dbReference type="PIR" id="T18018">
    <property type="entry name" value="T18018"/>
</dbReference>
<accession>Q98566</accession>
<keyword evidence="3" id="KW-1185">Reference proteome</keyword>
<reference evidence="2 3" key="8">
    <citation type="journal article" date="2010" name="J. Virol.">
        <title>Microarray analysis of Paramecium bursaria chlorella virus 1 transcription.</title>
        <authorList>
            <person name="Yanai-Balser G.M."/>
            <person name="Duncan G.A."/>
            <person name="Eudy J.D."/>
            <person name="Wang D."/>
            <person name="Li X."/>
            <person name="Agarkova I.V."/>
            <person name="Dunigan D.D."/>
            <person name="Van Etten J.L."/>
        </authorList>
    </citation>
    <scope>NUCLEOTIDE SEQUENCE [LARGE SCALE GENOMIC DNA]</scope>
</reference>
<dbReference type="Proteomes" id="UP000000862">
    <property type="component" value="Segment"/>
</dbReference>
<feature type="transmembrane region" description="Helical" evidence="1">
    <location>
        <begin position="40"/>
        <end position="60"/>
    </location>
</feature>
<reference evidence="2 3" key="3">
    <citation type="journal article" date="1996" name="Virology">
        <title>Analysis of 94 kb of the chlorella virus PBCV-1 330-kb genome: map positions 88 to 182.</title>
        <authorList>
            <person name="Lu Z."/>
            <person name="Li Y."/>
            <person name="Que Q."/>
            <person name="Kutish G.F."/>
            <person name="Rock D.L."/>
            <person name="Van Etten J.L."/>
        </authorList>
    </citation>
    <scope>NUCLEOTIDE SEQUENCE [LARGE SCALE GENOMIC DNA]</scope>
</reference>
<name>Q98566_PBCV1</name>
<reference evidence="2 3" key="5">
    <citation type="journal article" date="1997" name="Virology">
        <title>Analysis of 74 kb of DNA located at the right end of the 330-kb chlorella virus PBCV-1 genome.</title>
        <authorList>
            <person name="Li Y."/>
            <person name="Lu Z."/>
            <person name="Sun L."/>
            <person name="Ropp S."/>
            <person name="Kutish G.F."/>
            <person name="Rock D.L."/>
            <person name="Van Etten J.L."/>
        </authorList>
    </citation>
    <scope>NUCLEOTIDE SEQUENCE [LARGE SCALE GENOMIC DNA]</scope>
</reference>
<feature type="transmembrane region" description="Helical" evidence="1">
    <location>
        <begin position="7"/>
        <end position="34"/>
    </location>
</feature>
<sequence length="68" mass="7990">MVLLDGNLVLLLVQFSLPFLPVVPRFVLLVWTLLTRVSRTSFVVMIFLPKLKTLFLMSLLTRKRLLRY</sequence>
<keyword evidence="1" id="KW-0812">Transmembrane</keyword>
<gene>
    <name evidence="2" type="primary">a516R</name>
</gene>
<protein>
    <submittedName>
        <fullName evidence="2">Uncharacterized protein</fullName>
    </submittedName>
</protein>
<evidence type="ECO:0000256" key="1">
    <source>
        <dbReference type="SAM" id="Phobius"/>
    </source>
</evidence>
<reference evidence="2 3" key="1">
    <citation type="journal article" date="1995" name="Virology">
        <title>Analysis of 45 kb of DNA located at the left end of the chlorella virus PBCV-1 genome.</title>
        <authorList>
            <person name="Lu Z."/>
            <person name="Li Y."/>
            <person name="Zhang Y."/>
            <person name="Kutish G.F."/>
            <person name="Rock D.L."/>
            <person name="Van Etten J.L."/>
        </authorList>
    </citation>
    <scope>NUCLEOTIDE SEQUENCE [LARGE SCALE GENOMIC DNA]</scope>
</reference>
<evidence type="ECO:0000313" key="3">
    <source>
        <dbReference type="Proteomes" id="UP000000862"/>
    </source>
</evidence>